<dbReference type="InterPro" id="IPR002123">
    <property type="entry name" value="Plipid/glycerol_acylTrfase"/>
</dbReference>
<gene>
    <name evidence="5" type="ORF">DM558_09920</name>
</gene>
<evidence type="ECO:0000256" key="2">
    <source>
        <dbReference type="ARBA" id="ARBA00022679"/>
    </source>
</evidence>
<sequence>MLAKICSALLIGFAKALTGARCVWKGCHPEPKQRIYYANHSSHADFVLIWAALPPKLRQQTRPVAASDYWSRTKLHRFMIHQMFRGVLVDRVRKEGSNPLEPMLNALGQGDSLIIFPEGTRNREEELLPFKSGLYNLAIAYPDVEIVPVWLDNLKRVMPKGHVIPLPVLCTLTVGEPIQVEENETRHEFLDRARASLIALGKGE</sequence>
<dbReference type="CDD" id="cd07989">
    <property type="entry name" value="LPLAT_AGPAT-like"/>
    <property type="match status" value="1"/>
</dbReference>
<protein>
    <submittedName>
        <fullName evidence="5">1-acyl-sn-glycerol-3-phosphate acyltransferase</fullName>
    </submittedName>
</protein>
<dbReference type="GO" id="GO:0003841">
    <property type="term" value="F:1-acylglycerol-3-phosphate O-acyltransferase activity"/>
    <property type="evidence" value="ECO:0007669"/>
    <property type="project" value="TreeGrafter"/>
</dbReference>
<comment type="pathway">
    <text evidence="1">Lipid metabolism.</text>
</comment>
<organism evidence="5 6">
    <name type="scientific">Entomomonas moraniae</name>
    <dbReference type="NCBI Taxonomy" id="2213226"/>
    <lineage>
        <taxon>Bacteria</taxon>
        <taxon>Pseudomonadati</taxon>
        <taxon>Pseudomonadota</taxon>
        <taxon>Gammaproteobacteria</taxon>
        <taxon>Pseudomonadales</taxon>
        <taxon>Pseudomonadaceae</taxon>
        <taxon>Entomomonas</taxon>
    </lineage>
</organism>
<feature type="domain" description="Phospholipid/glycerol acyltransferase" evidence="4">
    <location>
        <begin position="34"/>
        <end position="154"/>
    </location>
</feature>
<evidence type="ECO:0000256" key="3">
    <source>
        <dbReference type="ARBA" id="ARBA00023315"/>
    </source>
</evidence>
<dbReference type="Proteomes" id="UP000273143">
    <property type="component" value="Chromosome"/>
</dbReference>
<keyword evidence="6" id="KW-1185">Reference proteome</keyword>
<evidence type="ECO:0000256" key="1">
    <source>
        <dbReference type="ARBA" id="ARBA00005189"/>
    </source>
</evidence>
<evidence type="ECO:0000313" key="6">
    <source>
        <dbReference type="Proteomes" id="UP000273143"/>
    </source>
</evidence>
<dbReference type="AlphaFoldDB" id="A0A3Q9JJL4"/>
<dbReference type="SUPFAM" id="SSF69593">
    <property type="entry name" value="Glycerol-3-phosphate (1)-acyltransferase"/>
    <property type="match status" value="1"/>
</dbReference>
<dbReference type="Pfam" id="PF01553">
    <property type="entry name" value="Acyltransferase"/>
    <property type="match status" value="1"/>
</dbReference>
<reference evidence="6" key="1">
    <citation type="submission" date="2018-06" db="EMBL/GenBank/DDBJ databases">
        <title>Complete genome of Pseudomonas insecticola strain QZS01.</title>
        <authorList>
            <person name="Wang J."/>
            <person name="Su Q."/>
        </authorList>
    </citation>
    <scope>NUCLEOTIDE SEQUENCE [LARGE SCALE GENOMIC DNA]</scope>
    <source>
        <strain evidence="6">QZS01</strain>
    </source>
</reference>
<dbReference type="SMART" id="SM00563">
    <property type="entry name" value="PlsC"/>
    <property type="match status" value="1"/>
</dbReference>
<dbReference type="EMBL" id="CP029822">
    <property type="protein sequence ID" value="AZS51070.1"/>
    <property type="molecule type" value="Genomic_DNA"/>
</dbReference>
<evidence type="ECO:0000259" key="4">
    <source>
        <dbReference type="SMART" id="SM00563"/>
    </source>
</evidence>
<accession>A0A3Q9JJL4</accession>
<dbReference type="KEGG" id="emo:DM558_09920"/>
<keyword evidence="2 5" id="KW-0808">Transferase</keyword>
<dbReference type="PANTHER" id="PTHR10434:SF11">
    <property type="entry name" value="1-ACYL-SN-GLYCEROL-3-PHOSPHATE ACYLTRANSFERASE"/>
    <property type="match status" value="1"/>
</dbReference>
<dbReference type="RefSeq" id="WP_127163858.1">
    <property type="nucleotide sequence ID" value="NZ_CP029822.1"/>
</dbReference>
<keyword evidence="3 5" id="KW-0012">Acyltransferase</keyword>
<evidence type="ECO:0000313" key="5">
    <source>
        <dbReference type="EMBL" id="AZS51070.1"/>
    </source>
</evidence>
<name>A0A3Q9JJL4_9GAMM</name>
<proteinExistence type="predicted"/>
<dbReference type="GO" id="GO:0006654">
    <property type="term" value="P:phosphatidic acid biosynthetic process"/>
    <property type="evidence" value="ECO:0007669"/>
    <property type="project" value="TreeGrafter"/>
</dbReference>
<dbReference type="PANTHER" id="PTHR10434">
    <property type="entry name" value="1-ACYL-SN-GLYCEROL-3-PHOSPHATE ACYLTRANSFERASE"/>
    <property type="match status" value="1"/>
</dbReference>